<accession>A0A2A8D2N2</accession>
<proteinExistence type="predicted"/>
<organism evidence="1 2">
    <name type="scientific">Longibacter salinarum</name>
    <dbReference type="NCBI Taxonomy" id="1850348"/>
    <lineage>
        <taxon>Bacteria</taxon>
        <taxon>Pseudomonadati</taxon>
        <taxon>Rhodothermota</taxon>
        <taxon>Rhodothermia</taxon>
        <taxon>Rhodothermales</taxon>
        <taxon>Salisaetaceae</taxon>
        <taxon>Longibacter</taxon>
    </lineage>
</organism>
<protein>
    <submittedName>
        <fullName evidence="1">Thioredoxin family protein</fullName>
    </submittedName>
</protein>
<dbReference type="Pfam" id="PF14595">
    <property type="entry name" value="Thioredoxin_9"/>
    <property type="match status" value="1"/>
</dbReference>
<evidence type="ECO:0000313" key="2">
    <source>
        <dbReference type="Proteomes" id="UP000220102"/>
    </source>
</evidence>
<keyword evidence="2" id="KW-1185">Reference proteome</keyword>
<dbReference type="EMBL" id="PDEQ01000001">
    <property type="protein sequence ID" value="PEN15131.1"/>
    <property type="molecule type" value="Genomic_DNA"/>
</dbReference>
<name>A0A2A8D2N2_9BACT</name>
<dbReference type="OrthoDB" id="6120799at2"/>
<dbReference type="Gene3D" id="3.40.30.10">
    <property type="entry name" value="Glutaredoxin"/>
    <property type="match status" value="1"/>
</dbReference>
<reference evidence="1 2" key="1">
    <citation type="submission" date="2017-10" db="EMBL/GenBank/DDBJ databases">
        <title>Draft genome of Longibacter Salinarum.</title>
        <authorList>
            <person name="Goh K.M."/>
            <person name="Shamsir M.S."/>
            <person name="Lim S.W."/>
        </authorList>
    </citation>
    <scope>NUCLEOTIDE SEQUENCE [LARGE SCALE GENOMIC DNA]</scope>
    <source>
        <strain evidence="1 2">KCTC 52045</strain>
    </source>
</reference>
<evidence type="ECO:0000313" key="1">
    <source>
        <dbReference type="EMBL" id="PEN15131.1"/>
    </source>
</evidence>
<dbReference type="RefSeq" id="WP_098074294.1">
    <property type="nucleotide sequence ID" value="NZ_PDEQ01000001.1"/>
</dbReference>
<dbReference type="Proteomes" id="UP000220102">
    <property type="component" value="Unassembled WGS sequence"/>
</dbReference>
<comment type="caution">
    <text evidence="1">The sequence shown here is derived from an EMBL/GenBank/DDBJ whole genome shotgun (WGS) entry which is preliminary data.</text>
</comment>
<dbReference type="InterPro" id="IPR036249">
    <property type="entry name" value="Thioredoxin-like_sf"/>
</dbReference>
<dbReference type="AlphaFoldDB" id="A0A2A8D2N2"/>
<sequence>MKDFFEQKRPHDGFTYLEYKKAWKEKKDRPIGEVDREDRKMLHYLRYNWERSQKVEKAFSPSEELSSAVSSINEPQLWMVITEPWCGDSAFSLPVIKAAADTNDNITLRILHRDDNLDVMDQYLTGGSRSIPKLVAFDSEGNERFTWGPRPENGQRLFNNLREQGRDKMEIIQELIAWYEGGGYETVGVELADEVESHLTEA</sequence>
<dbReference type="SUPFAM" id="SSF52833">
    <property type="entry name" value="Thioredoxin-like"/>
    <property type="match status" value="1"/>
</dbReference>
<gene>
    <name evidence="1" type="ORF">CRI94_02250</name>
</gene>